<dbReference type="Pfam" id="PF03692">
    <property type="entry name" value="CxxCxxCC"/>
    <property type="match status" value="1"/>
</dbReference>
<keyword evidence="2" id="KW-1185">Reference proteome</keyword>
<evidence type="ECO:0008006" key="3">
    <source>
        <dbReference type="Google" id="ProtNLM"/>
    </source>
</evidence>
<sequence>MEKSFAELLKFYKEVDKLTSVLNEKHKDRLKCRAGCFSCCVDEITVFEVEAEYIKSNYHNLLINETPHPKGYCAFLNDKGECRIYEHRPYVCRTQGLPLRWIEEINEEELYEMRDICPLNEEGEPIVNLKANDCWTIGHFEEKLAMIQRNYNSLSNNKANMGRIALRKLFKSDNF</sequence>
<dbReference type="Proteomes" id="UP000007394">
    <property type="component" value="Chromosome"/>
</dbReference>
<name>I0APB8_IGNAJ</name>
<dbReference type="EMBL" id="CP003418">
    <property type="protein sequence ID" value="AFH50825.1"/>
    <property type="molecule type" value="Genomic_DNA"/>
</dbReference>
<organism evidence="1 2">
    <name type="scientific">Ignavibacterium album (strain DSM 19864 / JCM 16511 / NBRC 101810 / Mat9-16)</name>
    <dbReference type="NCBI Taxonomy" id="945713"/>
    <lineage>
        <taxon>Bacteria</taxon>
        <taxon>Pseudomonadati</taxon>
        <taxon>Ignavibacteriota</taxon>
        <taxon>Ignavibacteria</taxon>
        <taxon>Ignavibacteriales</taxon>
        <taxon>Ignavibacteriaceae</taxon>
        <taxon>Ignavibacterium</taxon>
    </lineage>
</organism>
<accession>I0APB8</accession>
<dbReference type="HOGENOM" id="CLU_082366_1_0_10"/>
<gene>
    <name evidence="1" type="ordered locus">IALB_3122</name>
</gene>
<dbReference type="RefSeq" id="WP_014561961.1">
    <property type="nucleotide sequence ID" value="NC_017464.1"/>
</dbReference>
<dbReference type="AlphaFoldDB" id="I0APB8"/>
<dbReference type="OrthoDB" id="9810361at2"/>
<reference evidence="1 2" key="1">
    <citation type="journal article" date="2012" name="Front. Microbiol.">
        <title>Complete genome of Ignavibacterium album, a metabolically versatile, flagellated, facultative anaerobe from the phylum Chlorobi.</title>
        <authorList>
            <person name="Liu Z."/>
            <person name="Frigaard N.-U."/>
            <person name="Vogl K."/>
            <person name="Iino T."/>
            <person name="Ohkuma M."/>
            <person name="Overmann J."/>
            <person name="Bryant D.A."/>
        </authorList>
    </citation>
    <scope>NUCLEOTIDE SEQUENCE [LARGE SCALE GENOMIC DNA]</scope>
    <source>
        <strain evidence="2">DSM 19864 / JCM 16511 / NBRC 101810 / Mat9-16</strain>
    </source>
</reference>
<evidence type="ECO:0000313" key="1">
    <source>
        <dbReference type="EMBL" id="AFH50825.1"/>
    </source>
</evidence>
<protein>
    <recommendedName>
        <fullName evidence="3">Fe-S-cluster oxidoreductase</fullName>
    </recommendedName>
</protein>
<proteinExistence type="predicted"/>
<dbReference type="STRING" id="945713.IALB_3122"/>
<dbReference type="eggNOG" id="COG0727">
    <property type="taxonomic scope" value="Bacteria"/>
</dbReference>
<dbReference type="InterPro" id="IPR005358">
    <property type="entry name" value="Puta_zinc/iron-chelating_dom"/>
</dbReference>
<evidence type="ECO:0000313" key="2">
    <source>
        <dbReference type="Proteomes" id="UP000007394"/>
    </source>
</evidence>
<dbReference type="KEGG" id="ial:IALB_3122"/>